<gene>
    <name evidence="1" type="ORF">RPERSI_LOCUS3320</name>
</gene>
<protein>
    <submittedName>
        <fullName evidence="1">33495_t:CDS:1</fullName>
    </submittedName>
</protein>
<comment type="caution">
    <text evidence="1">The sequence shown here is derived from an EMBL/GenBank/DDBJ whole genome shotgun (WGS) entry which is preliminary data.</text>
</comment>
<reference evidence="1" key="1">
    <citation type="submission" date="2021-06" db="EMBL/GenBank/DDBJ databases">
        <authorList>
            <person name="Kallberg Y."/>
            <person name="Tangrot J."/>
            <person name="Rosling A."/>
        </authorList>
    </citation>
    <scope>NUCLEOTIDE SEQUENCE</scope>
    <source>
        <strain evidence="1">MA461A</strain>
    </source>
</reference>
<proteinExistence type="predicted"/>
<evidence type="ECO:0000313" key="1">
    <source>
        <dbReference type="EMBL" id="CAG8535388.1"/>
    </source>
</evidence>
<dbReference type="Proteomes" id="UP000789920">
    <property type="component" value="Unassembled WGS sequence"/>
</dbReference>
<accession>A0ACA9LL98</accession>
<name>A0ACA9LL98_9GLOM</name>
<organism evidence="1 2">
    <name type="scientific">Racocetra persica</name>
    <dbReference type="NCBI Taxonomy" id="160502"/>
    <lineage>
        <taxon>Eukaryota</taxon>
        <taxon>Fungi</taxon>
        <taxon>Fungi incertae sedis</taxon>
        <taxon>Mucoromycota</taxon>
        <taxon>Glomeromycotina</taxon>
        <taxon>Glomeromycetes</taxon>
        <taxon>Diversisporales</taxon>
        <taxon>Gigasporaceae</taxon>
        <taxon>Racocetra</taxon>
    </lineage>
</organism>
<dbReference type="EMBL" id="CAJVQC010004028">
    <property type="protein sequence ID" value="CAG8535388.1"/>
    <property type="molecule type" value="Genomic_DNA"/>
</dbReference>
<evidence type="ECO:0000313" key="2">
    <source>
        <dbReference type="Proteomes" id="UP000789920"/>
    </source>
</evidence>
<keyword evidence="2" id="KW-1185">Reference proteome</keyword>
<sequence>MPENNNSLNYVQVMEERLQDHYEILERVLGKKMAGEQRNTVNELLKKITELENQIKELKSEREKGTLEILQKVFGDAIKDGKFVGRAYEVDPEIVRKENELPKEEKGKYLLPYFCEKNNIDINNPTFCSRTGKSSKLVNHLLGIKNCVLCDKIHGEYKVEINKLVENEDGSFGKGLSILEQKDLIGYLVRAKVNTKGMSRKNASQEQKDEYKRKVEQIRSKETAEYLKNSIIVFDEAHFNEPRYQTLIKKTILAGCNVIKMSATFEGQPFSTTSSYDIKTKYMKGFAPKMDEEFAKTKTLLFLKSTDDKFKKGEQVLFKGLTKEQKELLEKSGIPYVILDKNYESSAVGISEGMPDGSLIIVNGDYEMGFTFDVEIMITTGEVEFSRLLPRRAGRIKKGTSIFLSLDTSEGKVEDDAASVLVRMLLTDLKDRDDLDIFDNLTYGDLFRKDIERMKEAIAFPDHFGKEPEEIMALSMMKIYEKEKQKSFPRQINVNFDNDLIKLTKLKKQEVKEVLNTDKKARDEIVDLYELADGVKIEIDYNVERKPARDELKFGESSLSKEEQKKLENYDSLIEENTELKTEKRQLVEEKERLQKNIEDQKEELIKTFEEIVGEEETEKLTEKPATEVINEVKAKVKGAIEIQKKNNKTLETNNRLLEKDIEAQKYFVESQEVVRASKELETRINEISDELASTKKRLEEVNKDKEEVVKKRNELSKNKENGNALAQRQKEIIEWKGRALDSGRISLSNAKRSKKLKSEVEELKRKLSELEIEKANLEREKEELSQEHEKLLSSFNELMEKNKEKDVETTPNLPTDLLSEEDKDEIIGHLQMFANDLRGRLKETEEYVREANDENEKQEWEKQVSDQLMQEQKVLGLIEKVTTTK</sequence>